<dbReference type="AlphaFoldDB" id="A0A0Q4B7F1"/>
<keyword evidence="3" id="KW-1185">Reference proteome</keyword>
<dbReference type="EMBL" id="LIIK01000017">
    <property type="protein sequence ID" value="KQM08923.1"/>
    <property type="molecule type" value="Genomic_DNA"/>
</dbReference>
<reference evidence="2" key="1">
    <citation type="submission" date="2015-08" db="EMBL/GenBank/DDBJ databases">
        <title>Candidatus Bacteriodes Periocalifornicus.</title>
        <authorList>
            <person name="McLean J.S."/>
            <person name="Kelley S."/>
        </authorList>
    </citation>
    <scope>NUCLEOTIDE SEQUENCE [LARGE SCALE GENOMIC DNA]</scope>
    <source>
        <strain evidence="2">12B</strain>
    </source>
</reference>
<comment type="caution">
    <text evidence="2">The sequence shown here is derived from an EMBL/GenBank/DDBJ whole genome shotgun (WGS) entry which is preliminary data.</text>
</comment>
<gene>
    <name evidence="2" type="ORF">AL399_04480</name>
</gene>
<proteinExistence type="predicted"/>
<feature type="transmembrane region" description="Helical" evidence="1">
    <location>
        <begin position="47"/>
        <end position="67"/>
    </location>
</feature>
<keyword evidence="1" id="KW-0472">Membrane</keyword>
<evidence type="ECO:0000256" key="1">
    <source>
        <dbReference type="SAM" id="Phobius"/>
    </source>
</evidence>
<keyword evidence="1" id="KW-0812">Transmembrane</keyword>
<name>A0A0Q4B7F1_9BACT</name>
<keyword evidence="1" id="KW-1133">Transmembrane helix</keyword>
<evidence type="ECO:0000313" key="2">
    <source>
        <dbReference type="EMBL" id="KQM08923.1"/>
    </source>
</evidence>
<dbReference type="PATRIC" id="fig|1702214.3.peg.1805"/>
<organism evidence="2 3">
    <name type="scientific">Candidatus [Bacteroides] periocalifornicus</name>
    <dbReference type="NCBI Taxonomy" id="1702214"/>
    <lineage>
        <taxon>Bacteria</taxon>
        <taxon>Pseudomonadati</taxon>
        <taxon>Bacteroidota</taxon>
    </lineage>
</organism>
<accession>A0A0Q4B7F1</accession>
<dbReference type="Proteomes" id="UP000054172">
    <property type="component" value="Unassembled WGS sequence"/>
</dbReference>
<protein>
    <submittedName>
        <fullName evidence="2">Uncharacterized protein</fullName>
    </submittedName>
</protein>
<feature type="transmembrane region" description="Helical" evidence="1">
    <location>
        <begin position="21"/>
        <end position="41"/>
    </location>
</feature>
<evidence type="ECO:0000313" key="3">
    <source>
        <dbReference type="Proteomes" id="UP000054172"/>
    </source>
</evidence>
<sequence length="74" mass="8122">MISAQFNTHKFPMTIVNRTSMPVLLIAASGVCSLLGAFIKLMGWAGYTPLLLLGILLLPARLAWLLVRLAKMRP</sequence>